<dbReference type="InterPro" id="IPR001736">
    <property type="entry name" value="PLipase_D/transphosphatidylase"/>
</dbReference>
<dbReference type="eggNOG" id="COG1502">
    <property type="taxonomic scope" value="Bacteria"/>
</dbReference>
<gene>
    <name evidence="15" type="ORF">CLPA_c22420</name>
    <name evidence="16" type="ORF">CP6013_00937</name>
</gene>
<dbReference type="InterPro" id="IPR022924">
    <property type="entry name" value="Cardiolipin_synthase"/>
</dbReference>
<evidence type="ECO:0000256" key="4">
    <source>
        <dbReference type="ARBA" id="ARBA00022679"/>
    </source>
</evidence>
<keyword evidence="3" id="KW-0444">Lipid biosynthesis</keyword>
<evidence type="ECO:0000256" key="1">
    <source>
        <dbReference type="ARBA" id="ARBA00004651"/>
    </source>
</evidence>
<keyword evidence="9 13" id="KW-0472">Membrane</keyword>
<keyword evidence="11" id="KW-1208">Phospholipid metabolism</keyword>
<dbReference type="InterPro" id="IPR027379">
    <property type="entry name" value="CLS_N"/>
</dbReference>
<sequence length="509" mass="59662">MRKSKKIYRMIRIITVGIAILAQIFLLAFLAINLRQKSVYLYFLIEIFGLIGVLILVNKKSNSTYVIAWISIIILLPVFGYLLYILWGRTGTQALRSKRIRRILSNKRIWLNRDSEIQLMLQEYYPIRKKFSQYLDHEGFPLYKHAESKYYKLGELQFKDMLIDMKNAKKFIFLEYFIVSDGKLWNDIYEILKEKAAQGVEIRLLYDDLGSIMTVPDNIVKELKSKNIKVIPFNQVHKNIYRLYINYRNHQKIAVIDGNIGYTGGTNIADEYANLYNKYGHWKDTAIRIEGDAVWSLTVTFLQMWETESKIKENYLKYEPTVKIVGDGFYQPFTDGPVNNPHNPAEVMYRQIIYNAKKYVYITTPYLVIDESMMDALCLAAMGGIDVRIVTPRIWDKWYVHMVTRSNYGRLIKAGVKIYEYTPGYIHSKTIISDDDNGITGSINMDYRSFNLHFENGIWICGAPIIEDMKNDIIETFKVSAEISFNEWKCRPWYIKVIQAFLRLFAPLL</sequence>
<reference evidence="16" key="2">
    <citation type="submission" date="2015-10" db="EMBL/GenBank/DDBJ databases">
        <title>Improved Draft Genome Sequence of Clostridium pasteurianum Strain ATCC 6013 (DSM 525) Using a Hybrid Next-Generation Sequencing Approach.</title>
        <authorList>
            <person name="Pyne M.E."/>
            <person name="Utturkar S.M."/>
            <person name="Brown S.D."/>
            <person name="Moo-Young M."/>
            <person name="Chung D.A."/>
            <person name="Chou P.C."/>
        </authorList>
    </citation>
    <scope>NUCLEOTIDE SEQUENCE</scope>
    <source>
        <strain evidence="16">ATCC 6013</strain>
    </source>
</reference>
<keyword evidence="4" id="KW-0808">Transferase</keyword>
<feature type="transmembrane region" description="Helical" evidence="13">
    <location>
        <begin position="39"/>
        <end position="57"/>
    </location>
</feature>
<evidence type="ECO:0000313" key="16">
    <source>
        <dbReference type="EMBL" id="KRU11690.1"/>
    </source>
</evidence>
<dbReference type="EC" id="2.7.8.-" evidence="12"/>
<feature type="transmembrane region" description="Helical" evidence="13">
    <location>
        <begin position="64"/>
        <end position="87"/>
    </location>
</feature>
<dbReference type="PROSITE" id="PS50035">
    <property type="entry name" value="PLD"/>
    <property type="match status" value="2"/>
</dbReference>
<evidence type="ECO:0000256" key="9">
    <source>
        <dbReference type="ARBA" id="ARBA00023136"/>
    </source>
</evidence>
<proteinExistence type="predicted"/>
<feature type="domain" description="PLD phosphodiesterase" evidence="14">
    <location>
        <begin position="422"/>
        <end position="449"/>
    </location>
</feature>
<keyword evidence="7 13" id="KW-1133">Transmembrane helix</keyword>
<dbReference type="GeneID" id="93074389"/>
<dbReference type="EMBL" id="JPGY02000001">
    <property type="protein sequence ID" value="KRU11690.1"/>
    <property type="molecule type" value="Genomic_DNA"/>
</dbReference>
<comment type="subcellular location">
    <subcellularLocation>
        <location evidence="1">Cell membrane</location>
        <topology evidence="1">Multi-pass membrane protein</topology>
    </subcellularLocation>
</comment>
<dbReference type="Proteomes" id="UP000030905">
    <property type="component" value="Chromosome"/>
</dbReference>
<reference evidence="16 17" key="3">
    <citation type="journal article" name="Genome Announc.">
        <title>Improved Draft Genome Sequence of Clostridium pasteurianum Strain ATCC 6013 (DSM 525) Using a Hybrid Next-Generation Sequencing Approach.</title>
        <authorList>
            <person name="Pyne M.E."/>
            <person name="Utturkar S."/>
            <person name="Brown S.D."/>
            <person name="Moo-Young M."/>
            <person name="Chung D.A."/>
            <person name="Chou C.P."/>
        </authorList>
    </citation>
    <scope>NUCLEOTIDE SEQUENCE [LARGE SCALE GENOMIC DNA]</scope>
    <source>
        <strain evidence="16 17">ATCC 6013</strain>
    </source>
</reference>
<dbReference type="KEGG" id="cpae:CPAST_c22420"/>
<organism evidence="15 18">
    <name type="scientific">Clostridium pasteurianum DSM 525 = ATCC 6013</name>
    <dbReference type="NCBI Taxonomy" id="1262449"/>
    <lineage>
        <taxon>Bacteria</taxon>
        <taxon>Bacillati</taxon>
        <taxon>Bacillota</taxon>
        <taxon>Clostridia</taxon>
        <taxon>Eubacteriales</taxon>
        <taxon>Clostridiaceae</taxon>
        <taxon>Clostridium</taxon>
    </lineage>
</organism>
<dbReference type="AlphaFoldDB" id="A0A0H3J590"/>
<protein>
    <recommendedName>
        <fullName evidence="12">Cardiolipin synthase</fullName>
        <ecNumber evidence="12">2.7.8.-</ecNumber>
    </recommendedName>
</protein>
<evidence type="ECO:0000256" key="13">
    <source>
        <dbReference type="SAM" id="Phobius"/>
    </source>
</evidence>
<feature type="transmembrane region" description="Helical" evidence="13">
    <location>
        <begin position="12"/>
        <end position="33"/>
    </location>
</feature>
<keyword evidence="6" id="KW-0677">Repeat</keyword>
<evidence type="ECO:0000313" key="18">
    <source>
        <dbReference type="Proteomes" id="UP000030905"/>
    </source>
</evidence>
<dbReference type="PANTHER" id="PTHR21248:SF22">
    <property type="entry name" value="PHOSPHOLIPASE D"/>
    <property type="match status" value="1"/>
</dbReference>
<keyword evidence="2" id="KW-1003">Cell membrane</keyword>
<dbReference type="SMART" id="SM00155">
    <property type="entry name" value="PLDc"/>
    <property type="match status" value="2"/>
</dbReference>
<dbReference type="RefSeq" id="WP_003441700.1">
    <property type="nucleotide sequence ID" value="NZ_ANZB01000002.1"/>
</dbReference>
<keyword evidence="5 13" id="KW-0812">Transmembrane</keyword>
<dbReference type="Pfam" id="PF13396">
    <property type="entry name" value="PLDc_N"/>
    <property type="match status" value="1"/>
</dbReference>
<feature type="domain" description="PLD phosphodiesterase" evidence="14">
    <location>
        <begin position="245"/>
        <end position="272"/>
    </location>
</feature>
<reference evidence="15 18" key="1">
    <citation type="journal article" date="2015" name="Genome Announc.">
        <title>Complete Genome Sequence of the Nitrogen-Fixing and Solvent-Producing Clostridium pasteurianum DSM 525.</title>
        <authorList>
            <person name="Poehlein A."/>
            <person name="Grosse-Honebrink A."/>
            <person name="Zhang Y."/>
            <person name="Minton N.P."/>
            <person name="Daniel R."/>
        </authorList>
    </citation>
    <scope>NUCLEOTIDE SEQUENCE [LARGE SCALE GENOMIC DNA]</scope>
    <source>
        <strain evidence="15">DSM 525</strain>
        <strain evidence="18">DSM 525 / ATCC 6013</strain>
    </source>
</reference>
<dbReference type="CDD" id="cd09154">
    <property type="entry name" value="PLDc_SMU_988_like_1"/>
    <property type="match status" value="1"/>
</dbReference>
<dbReference type="EMBL" id="CP009268">
    <property type="protein sequence ID" value="AJA52300.1"/>
    <property type="molecule type" value="Genomic_DNA"/>
</dbReference>
<dbReference type="CDD" id="cd09160">
    <property type="entry name" value="PLDc_SMU_988_like_2"/>
    <property type="match status" value="1"/>
</dbReference>
<dbReference type="KEGG" id="cpat:CLPA_c22420"/>
<accession>A0A0H3J590</accession>
<evidence type="ECO:0000256" key="10">
    <source>
        <dbReference type="ARBA" id="ARBA00023209"/>
    </source>
</evidence>
<evidence type="ECO:0000256" key="12">
    <source>
        <dbReference type="NCBIfam" id="TIGR04265"/>
    </source>
</evidence>
<dbReference type="PANTHER" id="PTHR21248">
    <property type="entry name" value="CARDIOLIPIN SYNTHASE"/>
    <property type="match status" value="1"/>
</dbReference>
<dbReference type="GO" id="GO:0032049">
    <property type="term" value="P:cardiolipin biosynthetic process"/>
    <property type="evidence" value="ECO:0007669"/>
    <property type="project" value="UniProtKB-UniRule"/>
</dbReference>
<evidence type="ECO:0000256" key="2">
    <source>
        <dbReference type="ARBA" id="ARBA00022475"/>
    </source>
</evidence>
<dbReference type="GO" id="GO:0005886">
    <property type="term" value="C:plasma membrane"/>
    <property type="evidence" value="ECO:0007669"/>
    <property type="project" value="UniProtKB-SubCell"/>
</dbReference>
<dbReference type="Gene3D" id="3.30.870.10">
    <property type="entry name" value="Endonuclease Chain A"/>
    <property type="match status" value="2"/>
</dbReference>
<evidence type="ECO:0000256" key="8">
    <source>
        <dbReference type="ARBA" id="ARBA00023098"/>
    </source>
</evidence>
<evidence type="ECO:0000256" key="3">
    <source>
        <dbReference type="ARBA" id="ARBA00022516"/>
    </source>
</evidence>
<keyword evidence="8" id="KW-0443">Lipid metabolism</keyword>
<dbReference type="Proteomes" id="UP000028042">
    <property type="component" value="Unassembled WGS sequence"/>
</dbReference>
<evidence type="ECO:0000256" key="5">
    <source>
        <dbReference type="ARBA" id="ARBA00022692"/>
    </source>
</evidence>
<dbReference type="SUPFAM" id="SSF56024">
    <property type="entry name" value="Phospholipase D/nuclease"/>
    <property type="match status" value="2"/>
</dbReference>
<dbReference type="Pfam" id="PF13091">
    <property type="entry name" value="PLDc_2"/>
    <property type="match status" value="2"/>
</dbReference>
<evidence type="ECO:0000256" key="11">
    <source>
        <dbReference type="ARBA" id="ARBA00023264"/>
    </source>
</evidence>
<evidence type="ECO:0000259" key="14">
    <source>
        <dbReference type="PROSITE" id="PS50035"/>
    </source>
</evidence>
<evidence type="ECO:0000313" key="15">
    <source>
        <dbReference type="EMBL" id="AJA52300.1"/>
    </source>
</evidence>
<dbReference type="NCBIfam" id="TIGR04265">
    <property type="entry name" value="bac_cardiolipin"/>
    <property type="match status" value="1"/>
</dbReference>
<evidence type="ECO:0000256" key="6">
    <source>
        <dbReference type="ARBA" id="ARBA00022737"/>
    </source>
</evidence>
<dbReference type="PATRIC" id="fig|1262449.3.peg.750"/>
<evidence type="ECO:0000256" key="7">
    <source>
        <dbReference type="ARBA" id="ARBA00022989"/>
    </source>
</evidence>
<dbReference type="GO" id="GO:0008808">
    <property type="term" value="F:cardiolipin synthase activity"/>
    <property type="evidence" value="ECO:0007669"/>
    <property type="project" value="UniProtKB-UniRule"/>
</dbReference>
<keyword evidence="10" id="KW-0594">Phospholipid biosynthesis</keyword>
<evidence type="ECO:0000313" key="17">
    <source>
        <dbReference type="Proteomes" id="UP000028042"/>
    </source>
</evidence>
<name>A0A0H3J590_CLOPA</name>
<dbReference type="InterPro" id="IPR025202">
    <property type="entry name" value="PLD-like_dom"/>
</dbReference>
<keyword evidence="18" id="KW-1185">Reference proteome</keyword>